<dbReference type="Proteomes" id="UP001279410">
    <property type="component" value="Unassembled WGS sequence"/>
</dbReference>
<name>A0AAD3QZ50_LATJO</name>
<accession>A0AAD3QZ50</accession>
<feature type="transmembrane region" description="Helical" evidence="1">
    <location>
        <begin position="78"/>
        <end position="103"/>
    </location>
</feature>
<dbReference type="AlphaFoldDB" id="A0AAD3QZ50"/>
<evidence type="ECO:0000313" key="2">
    <source>
        <dbReference type="EMBL" id="GLD48930.1"/>
    </source>
</evidence>
<reference evidence="2" key="1">
    <citation type="submission" date="2022-08" db="EMBL/GenBank/DDBJ databases">
        <title>Genome sequencing of akame (Lates japonicus).</title>
        <authorList>
            <person name="Hashiguchi Y."/>
            <person name="Takahashi H."/>
        </authorList>
    </citation>
    <scope>NUCLEOTIDE SEQUENCE</scope>
    <source>
        <strain evidence="2">Kochi</strain>
    </source>
</reference>
<evidence type="ECO:0000256" key="1">
    <source>
        <dbReference type="SAM" id="Phobius"/>
    </source>
</evidence>
<comment type="caution">
    <text evidence="2">The sequence shown here is derived from an EMBL/GenBank/DDBJ whole genome shotgun (WGS) entry which is preliminary data.</text>
</comment>
<dbReference type="EMBL" id="BRZM01000007">
    <property type="protein sequence ID" value="GLD48930.1"/>
    <property type="molecule type" value="Genomic_DNA"/>
</dbReference>
<evidence type="ECO:0008006" key="4">
    <source>
        <dbReference type="Google" id="ProtNLM"/>
    </source>
</evidence>
<gene>
    <name evidence="2" type="ORF">AKAME5_000281500</name>
</gene>
<protein>
    <recommendedName>
        <fullName evidence="4">Transmembrane protein</fullName>
    </recommendedName>
</protein>
<organism evidence="2 3">
    <name type="scientific">Lates japonicus</name>
    <name type="common">Japanese lates</name>
    <dbReference type="NCBI Taxonomy" id="270547"/>
    <lineage>
        <taxon>Eukaryota</taxon>
        <taxon>Metazoa</taxon>
        <taxon>Chordata</taxon>
        <taxon>Craniata</taxon>
        <taxon>Vertebrata</taxon>
        <taxon>Euteleostomi</taxon>
        <taxon>Actinopterygii</taxon>
        <taxon>Neopterygii</taxon>
        <taxon>Teleostei</taxon>
        <taxon>Neoteleostei</taxon>
        <taxon>Acanthomorphata</taxon>
        <taxon>Carangaria</taxon>
        <taxon>Carangaria incertae sedis</taxon>
        <taxon>Centropomidae</taxon>
        <taxon>Lates</taxon>
    </lineage>
</organism>
<keyword evidence="3" id="KW-1185">Reference proteome</keyword>
<evidence type="ECO:0000313" key="3">
    <source>
        <dbReference type="Proteomes" id="UP001279410"/>
    </source>
</evidence>
<keyword evidence="1" id="KW-0472">Membrane</keyword>
<keyword evidence="1" id="KW-1133">Transmembrane helix</keyword>
<keyword evidence="1" id="KW-0812">Transmembrane</keyword>
<proteinExistence type="predicted"/>
<sequence>MDLSEDDIQKMLSHVNQLEEIRMNQHFRMVFLFQEESCCGFIREFSKRQPRMLEFLKDLEESAVQLDRMSKGAKISSVAGGSVGLLGVLCWFGIKLCGLVYHWL</sequence>